<evidence type="ECO:0000313" key="2">
    <source>
        <dbReference type="Proteomes" id="UP001164539"/>
    </source>
</evidence>
<comment type="caution">
    <text evidence="1">The sequence shown here is derived from an EMBL/GenBank/DDBJ whole genome shotgun (WGS) entry which is preliminary data.</text>
</comment>
<gene>
    <name evidence="1" type="ORF">OWV82_007045</name>
</gene>
<organism evidence="1 2">
    <name type="scientific">Melia azedarach</name>
    <name type="common">Chinaberry tree</name>
    <dbReference type="NCBI Taxonomy" id="155640"/>
    <lineage>
        <taxon>Eukaryota</taxon>
        <taxon>Viridiplantae</taxon>
        <taxon>Streptophyta</taxon>
        <taxon>Embryophyta</taxon>
        <taxon>Tracheophyta</taxon>
        <taxon>Spermatophyta</taxon>
        <taxon>Magnoliopsida</taxon>
        <taxon>eudicotyledons</taxon>
        <taxon>Gunneridae</taxon>
        <taxon>Pentapetalae</taxon>
        <taxon>rosids</taxon>
        <taxon>malvids</taxon>
        <taxon>Sapindales</taxon>
        <taxon>Meliaceae</taxon>
        <taxon>Melia</taxon>
    </lineage>
</organism>
<evidence type="ECO:0000313" key="1">
    <source>
        <dbReference type="EMBL" id="KAJ4723709.1"/>
    </source>
</evidence>
<proteinExistence type="predicted"/>
<keyword evidence="2" id="KW-1185">Reference proteome</keyword>
<accession>A0ACC1YKN8</accession>
<dbReference type="EMBL" id="CM051396">
    <property type="protein sequence ID" value="KAJ4723709.1"/>
    <property type="molecule type" value="Genomic_DNA"/>
</dbReference>
<protein>
    <submittedName>
        <fullName evidence="1">Disease resistance protein</fullName>
    </submittedName>
</protein>
<dbReference type="Proteomes" id="UP001164539">
    <property type="component" value="Chromosome 3"/>
</dbReference>
<reference evidence="1 2" key="1">
    <citation type="journal article" date="2023" name="Science">
        <title>Complex scaffold remodeling in plant triterpene biosynthesis.</title>
        <authorList>
            <person name="De La Pena R."/>
            <person name="Hodgson H."/>
            <person name="Liu J.C."/>
            <person name="Stephenson M.J."/>
            <person name="Martin A.C."/>
            <person name="Owen C."/>
            <person name="Harkess A."/>
            <person name="Leebens-Mack J."/>
            <person name="Jimenez L.E."/>
            <person name="Osbourn A."/>
            <person name="Sattely E.S."/>
        </authorList>
    </citation>
    <scope>NUCLEOTIDE SEQUENCE [LARGE SCALE GENOMIC DNA]</scope>
    <source>
        <strain evidence="2">cv. JPN11</strain>
        <tissue evidence="1">Leaf</tissue>
    </source>
</reference>
<name>A0ACC1YKN8_MELAZ</name>
<sequence length="249" mass="27810">MVKQRPHTSLVNEAKVYGRKKEKEEIVELLLKDDSRSGNGFSVIPIIGMEGVGKTTLAQLVYNDVGVQHHFAFQAWACLSEDFDVGRVTKTILRSIDDSRIDDDDLNLLQQKLTKELGGKKFLLILDDIWNENYNDWSVLSCPFEAGAPGSKIVVTTRNEGVATMMGTVPSYQLKVLSNDDCLCIFTQHSLGTRDFGLHPSLKEIGEKIVIKCQGLLLAAKTLGGLLRGKYDRSDWEDVLNGKYQDTKM</sequence>